<dbReference type="InterPro" id="IPR001525">
    <property type="entry name" value="C5_MeTfrase"/>
</dbReference>
<protein>
    <recommendedName>
        <fullName evidence="7">Helicase C-terminal domain-containing protein</fullName>
    </recommendedName>
</protein>
<accession>A0A317X4Q9</accession>
<feature type="domain" description="Helicase C-terminal" evidence="7">
    <location>
        <begin position="1931"/>
        <end position="2094"/>
    </location>
</feature>
<dbReference type="EMBL" id="MSFK01000007">
    <property type="protein sequence ID" value="PWY93181.1"/>
    <property type="molecule type" value="Genomic_DNA"/>
</dbReference>
<dbReference type="CDD" id="cd18793">
    <property type="entry name" value="SF2_C_SNF"/>
    <property type="match status" value="1"/>
</dbReference>
<evidence type="ECO:0000259" key="7">
    <source>
        <dbReference type="PROSITE" id="PS51194"/>
    </source>
</evidence>
<dbReference type="GO" id="GO:0008094">
    <property type="term" value="F:ATP-dependent activity, acting on DNA"/>
    <property type="evidence" value="ECO:0007669"/>
    <property type="project" value="TreeGrafter"/>
</dbReference>
<dbReference type="OrthoDB" id="423221at2759"/>
<dbReference type="Pfam" id="PF00271">
    <property type="entry name" value="Helicase_C"/>
    <property type="match status" value="1"/>
</dbReference>
<sequence length="2113" mass="237829">MSSKRSMPSHSSTRPSKRVARARRTNANEEDVSVTSALDPHIPEIVRSQLPMGPRAPKTQLALHLPPMHNLDDIDRSITDVALKLGFDRVLSHLGSRALRVVTVCSGTRVRFWHLRWCKKFDRNFEFKHLFSAEIVAFKQAYIERNFHPRFIFCDVQELKDRVAKTAYGSLEKIPKKADILIAGFACVDFSNLNNKRKTITQKGESGRTFWGILHYAAVYRPRLVMMENVKNAPWAKIKEYWEEINYFATWVDLDTKAFYLPQTRERGFMFCVDRDAMKRQNLSDANMEGWAQLLNDFKRPASSPAGMFLLDSDDIRLDQIEKDMATRIKPSRGPVTWDKYQVRHQGYRLSNALGHKRPVSRSQDDGTCQMPDFAWQTWAKSLPERVWDTLDMNFLRKLIEGYDMNFKERCIELSQDIDREIDIRAPGIAGCITPCGMPYLTTRGGPLCGLESLALQGLPLDRLLLTRESQRELQDLAGNAMSSTVVGAAVLAALITGCRVLEKGDRQPVQNDQVPRSNSIRGKCEHKMIARDIHLSDAAHLDAMELQVQAASSTRYCVCERQTAIRASILRCTLCQHTACSECGGNPAHAYERWNGLKRTKPLEFVSRLRRGLPARLVVSGLSRDDYTGLIEGISGNFSSQNAQEFLEAVALAVGIEMRLLDIKRSEICSKPIARMRPQSGSLLEGDWEVCAPLTSKQTLEVSGAGQQVDSYEARCGLQAKKALGSKFWTQIEVQGSDEAVAGLESDVRGSYELLPDCGTAGACLHQRAAGKHEAAVYLFLDPTKLGGPKNDSFVFAWEHRRVLGYTTRPTIAEVSHTWRSAKVTEHPTPVDVYFRPWSRVPAMALSPYAPEAPIACYQLAEKDISVGRPVCRDANIILLMFKGSIPAIETPGEEGSWEVINPTESPSSLNSLSWLLQKATDLSEFQSWNPVVDCQGLNESAGSACVCAPLKPRLLWARDGRNRIKAYEDPYDAALYANQVKSKPSAFLIFRRTDEQGLCDLHVTLNIQTLLHQAYDRLVQDNVARERTLEWCLVPNAFDARNISFPKFELGSNRHDSPSCHPPNFLFKLRPEQLRSLSWMIQQEGDDIPLFMEEETEEALLPSLMWRAEERVTVQKTVRGGILADDVGYGKTAITLGLIDAMHERDQRSIPTDIQGFIPTKATLIVVPEIMLQQWQAEIKKFLGAKLKVLVFSASASVKKLSIRDVLQSDIVLVSWRLFNGQAYYDKLQRFTGTPRVPHDAGRNFDAWFTEAQAALQDQVQIMKAHGPNALLDSIRRRRQNVKGSRAICTYVPSKRLKSKDYVDGNCDWESVAKSGTAHYADISSDEASDPESEPDVERLRARTDQYLKLRPAMASGDMETGQGNDPELGSDGDGTQNEDSSNEASQIRPAPVRGQKRKASNSKAGLKARKVWNDRKEFNISKSRDQSWETVRNPLLHVFFFNRLIIDEFSYANSERLSPLLALRARSKWVLSGTPPLNDFADVNSIAPFLGVHLGVDKDDLQSQNKRLHILRKHRSAAETFQSFRTPRSEAWHGRRHEIAQNFLDRFARKNVAEIDEIPFSEHIILVHSSPAERSIYLKLYKQLMTYNREVRRSCRGRFSSDQAERLDEIIHSSATAEEALLKRCSSLAFQGRWDDDGKPEITTCTSLIAVREKQLDDLRSDLIVKLILAAWVYCSLDLSYKKFHKFVESVISDDFGDKTVTQEVYPLIKKAVLTSEADDWKFFFAAPEEQLSDAEDDSDAGAQATSETENEDAVESVEDENPAPPAAKRTRLAMGKRQTAQGKKGSGSKRSEKGDSRGDVPLPKRPTELHEFEPWLGEVTTIIRNLIVEWILRERALRFLRIMLLVQTNANIGQCDSCLSELETIQNMDILGSCGHALCTDCSSETMQMEECTVDGCRGSGKRFNIIKASTLERGEVDRGTEYGGSKLDRMIEIVRSVPANERVLLFIQYPELMEVASKALDLAGIKHTLISATDRQSGKKVEEIQNSNFKDKKVLILNLGGEMAAGLNLQGANHIIFLSPMLTNTQYDYEAAMTQAIGRSRRYGQTRHVHIYHLLVKNTIDVNIFQDRRGKVLVERDGEAMLVNRDEASDTEAISCEGPSLAVDNAFW</sequence>
<evidence type="ECO:0000313" key="8">
    <source>
        <dbReference type="EMBL" id="PWY93181.1"/>
    </source>
</evidence>
<feature type="compositionally biased region" description="Acidic residues" evidence="6">
    <location>
        <begin position="1326"/>
        <end position="1337"/>
    </location>
</feature>
<feature type="compositionally biased region" description="Basic residues" evidence="6">
    <location>
        <begin position="1397"/>
        <end position="1409"/>
    </location>
</feature>
<dbReference type="GO" id="GO:0005524">
    <property type="term" value="F:ATP binding"/>
    <property type="evidence" value="ECO:0007669"/>
    <property type="project" value="UniProtKB-KW"/>
</dbReference>
<dbReference type="SUPFAM" id="SSF53335">
    <property type="entry name" value="S-adenosyl-L-methionine-dependent methyltransferases"/>
    <property type="match status" value="1"/>
</dbReference>
<organism evidence="8 9">
    <name type="scientific">Aspergillus sclerotioniger CBS 115572</name>
    <dbReference type="NCBI Taxonomy" id="1450535"/>
    <lineage>
        <taxon>Eukaryota</taxon>
        <taxon>Fungi</taxon>
        <taxon>Dikarya</taxon>
        <taxon>Ascomycota</taxon>
        <taxon>Pezizomycotina</taxon>
        <taxon>Eurotiomycetes</taxon>
        <taxon>Eurotiomycetidae</taxon>
        <taxon>Eurotiales</taxon>
        <taxon>Aspergillaceae</taxon>
        <taxon>Aspergillus</taxon>
        <taxon>Aspergillus subgen. Circumdati</taxon>
    </lineage>
</organism>
<keyword evidence="1" id="KW-0489">Methyltransferase</keyword>
<dbReference type="GO" id="GO:0006281">
    <property type="term" value="P:DNA repair"/>
    <property type="evidence" value="ECO:0007669"/>
    <property type="project" value="TreeGrafter"/>
</dbReference>
<feature type="compositionally biased region" description="Low complexity" evidence="6">
    <location>
        <begin position="1"/>
        <end position="12"/>
    </location>
</feature>
<dbReference type="Gene3D" id="3.40.50.150">
    <property type="entry name" value="Vaccinia Virus protein VP39"/>
    <property type="match status" value="1"/>
</dbReference>
<dbReference type="PANTHER" id="PTHR45626:SF26">
    <property type="entry name" value="FAMILY HELICASE, PUTATIVE (AFU_ORTHOLOGUE AFUA_2G09120)-RELATED"/>
    <property type="match status" value="1"/>
</dbReference>
<dbReference type="GO" id="GO:0008168">
    <property type="term" value="F:methyltransferase activity"/>
    <property type="evidence" value="ECO:0007669"/>
    <property type="project" value="UniProtKB-KW"/>
</dbReference>
<feature type="region of interest" description="Disordered" evidence="6">
    <location>
        <begin position="1353"/>
        <end position="1409"/>
    </location>
</feature>
<proteinExistence type="predicted"/>
<dbReference type="Pfam" id="PF00145">
    <property type="entry name" value="DNA_methylase"/>
    <property type="match status" value="1"/>
</dbReference>
<dbReference type="GO" id="GO:0005634">
    <property type="term" value="C:nucleus"/>
    <property type="evidence" value="ECO:0007669"/>
    <property type="project" value="TreeGrafter"/>
</dbReference>
<keyword evidence="2" id="KW-0808">Transferase</keyword>
<dbReference type="SUPFAM" id="SSF52540">
    <property type="entry name" value="P-loop containing nucleoside triphosphate hydrolases"/>
    <property type="match status" value="2"/>
</dbReference>
<dbReference type="SMART" id="SM00487">
    <property type="entry name" value="DEXDc"/>
    <property type="match status" value="1"/>
</dbReference>
<dbReference type="RefSeq" id="XP_025469942.1">
    <property type="nucleotide sequence ID" value="XM_025614964.1"/>
</dbReference>
<dbReference type="PANTHER" id="PTHR45626">
    <property type="entry name" value="TRANSCRIPTION TERMINATION FACTOR 2-RELATED"/>
    <property type="match status" value="1"/>
</dbReference>
<keyword evidence="9" id="KW-1185">Reference proteome</keyword>
<dbReference type="InterPro" id="IPR029063">
    <property type="entry name" value="SAM-dependent_MTases_sf"/>
</dbReference>
<feature type="compositionally biased region" description="Acidic residues" evidence="6">
    <location>
        <begin position="1752"/>
        <end position="1765"/>
    </location>
</feature>
<dbReference type="InterPro" id="IPR038718">
    <property type="entry name" value="SNF2-like_sf"/>
</dbReference>
<evidence type="ECO:0000256" key="5">
    <source>
        <dbReference type="ARBA" id="ARBA00022840"/>
    </source>
</evidence>
<dbReference type="GeneID" id="37117107"/>
<dbReference type="Gene3D" id="3.40.50.10810">
    <property type="entry name" value="Tandem AAA-ATPase domain"/>
    <property type="match status" value="1"/>
</dbReference>
<dbReference type="STRING" id="1450535.A0A317X4Q9"/>
<feature type="region of interest" description="Disordered" evidence="6">
    <location>
        <begin position="1322"/>
        <end position="1341"/>
    </location>
</feature>
<keyword evidence="5" id="KW-0067">ATP-binding</keyword>
<dbReference type="InterPro" id="IPR050628">
    <property type="entry name" value="SNF2_RAD54_helicase_TF"/>
</dbReference>
<name>A0A317X4Q9_9EURO</name>
<dbReference type="GO" id="GO:0016787">
    <property type="term" value="F:hydrolase activity"/>
    <property type="evidence" value="ECO:0007669"/>
    <property type="project" value="UniProtKB-KW"/>
</dbReference>
<dbReference type="Gene3D" id="3.40.50.300">
    <property type="entry name" value="P-loop containing nucleotide triphosphate hydrolases"/>
    <property type="match status" value="1"/>
</dbReference>
<dbReference type="InterPro" id="IPR027417">
    <property type="entry name" value="P-loop_NTPase"/>
</dbReference>
<feature type="compositionally biased region" description="Basic residues" evidence="6">
    <location>
        <begin position="15"/>
        <end position="24"/>
    </location>
</feature>
<dbReference type="InterPro" id="IPR014001">
    <property type="entry name" value="Helicase_ATP-bd"/>
</dbReference>
<evidence type="ECO:0000256" key="1">
    <source>
        <dbReference type="ARBA" id="ARBA00022603"/>
    </source>
</evidence>
<evidence type="ECO:0000256" key="4">
    <source>
        <dbReference type="ARBA" id="ARBA00022801"/>
    </source>
</evidence>
<feature type="compositionally biased region" description="Polar residues" evidence="6">
    <location>
        <begin position="1376"/>
        <end position="1388"/>
    </location>
</feature>
<gene>
    <name evidence="8" type="ORF">BO94DRAFT_573354</name>
</gene>
<feature type="region of interest" description="Disordered" evidence="6">
    <location>
        <begin position="1736"/>
        <end position="1809"/>
    </location>
</feature>
<dbReference type="Pfam" id="PF00176">
    <property type="entry name" value="SNF2-rel_dom"/>
    <property type="match status" value="1"/>
</dbReference>
<dbReference type="InterPro" id="IPR000330">
    <property type="entry name" value="SNF2_N"/>
</dbReference>
<feature type="compositionally biased region" description="Basic and acidic residues" evidence="6">
    <location>
        <begin position="1793"/>
        <end position="1802"/>
    </location>
</feature>
<evidence type="ECO:0000256" key="3">
    <source>
        <dbReference type="ARBA" id="ARBA00022741"/>
    </source>
</evidence>
<dbReference type="GO" id="GO:0032259">
    <property type="term" value="P:methylation"/>
    <property type="evidence" value="ECO:0007669"/>
    <property type="project" value="UniProtKB-KW"/>
</dbReference>
<dbReference type="InterPro" id="IPR049730">
    <property type="entry name" value="SNF2/RAD54-like_C"/>
</dbReference>
<dbReference type="InterPro" id="IPR001650">
    <property type="entry name" value="Helicase_C-like"/>
</dbReference>
<comment type="caution">
    <text evidence="8">The sequence shown here is derived from an EMBL/GenBank/DDBJ whole genome shotgun (WGS) entry which is preliminary data.</text>
</comment>
<keyword evidence="3" id="KW-0547">Nucleotide-binding</keyword>
<feature type="region of interest" description="Disordered" evidence="6">
    <location>
        <begin position="1"/>
        <end position="35"/>
    </location>
</feature>
<dbReference type="Proteomes" id="UP000246702">
    <property type="component" value="Unassembled WGS sequence"/>
</dbReference>
<evidence type="ECO:0000256" key="6">
    <source>
        <dbReference type="SAM" id="MobiDB-lite"/>
    </source>
</evidence>
<keyword evidence="4" id="KW-0378">Hydrolase</keyword>
<dbReference type="PROSITE" id="PS51194">
    <property type="entry name" value="HELICASE_CTER"/>
    <property type="match status" value="1"/>
</dbReference>
<evidence type="ECO:0000313" key="9">
    <source>
        <dbReference type="Proteomes" id="UP000246702"/>
    </source>
</evidence>
<evidence type="ECO:0000256" key="2">
    <source>
        <dbReference type="ARBA" id="ARBA00022679"/>
    </source>
</evidence>
<reference evidence="8 9" key="1">
    <citation type="submission" date="2016-12" db="EMBL/GenBank/DDBJ databases">
        <title>The genomes of Aspergillus section Nigri reveals drivers in fungal speciation.</title>
        <authorList>
            <consortium name="DOE Joint Genome Institute"/>
            <person name="Vesth T.C."/>
            <person name="Nybo J."/>
            <person name="Theobald S."/>
            <person name="Brandl J."/>
            <person name="Frisvad J.C."/>
            <person name="Nielsen K.F."/>
            <person name="Lyhne E.K."/>
            <person name="Kogle M.E."/>
            <person name="Kuo A."/>
            <person name="Riley R."/>
            <person name="Clum A."/>
            <person name="Nolan M."/>
            <person name="Lipzen A."/>
            <person name="Salamov A."/>
            <person name="Henrissat B."/>
            <person name="Wiebenga A."/>
            <person name="De Vries R.P."/>
            <person name="Grigoriev I.V."/>
            <person name="Mortensen U.H."/>
            <person name="Andersen M.R."/>
            <person name="Baker S.E."/>
        </authorList>
    </citation>
    <scope>NUCLEOTIDE SEQUENCE [LARGE SCALE GENOMIC DNA]</scope>
    <source>
        <strain evidence="8 9">CBS 115572</strain>
    </source>
</reference>